<protein>
    <submittedName>
        <fullName evidence="1">Uncharacterized protein</fullName>
    </submittedName>
</protein>
<dbReference type="RefSeq" id="WP_070113819.1">
    <property type="nucleotide sequence ID" value="NZ_CP133598.1"/>
</dbReference>
<dbReference type="AlphaFoldDB" id="A0A1E7YP98"/>
<organism evidence="1 2">
    <name type="scientific">Acidithiobacillus caldus</name>
    <dbReference type="NCBI Taxonomy" id="33059"/>
    <lineage>
        <taxon>Bacteria</taxon>
        <taxon>Pseudomonadati</taxon>
        <taxon>Pseudomonadota</taxon>
        <taxon>Acidithiobacillia</taxon>
        <taxon>Acidithiobacillales</taxon>
        <taxon>Acidithiobacillaceae</taxon>
        <taxon>Acidithiobacillus</taxon>
    </lineage>
</organism>
<proteinExistence type="predicted"/>
<sequence length="95" mass="10313">MSKKHTPGPWFQGAGECSAIVYDKRVWWHSDGSRGGETPNMRVCVESSNAVADAALIAAAPEMLALLKTARGEITEEAILTEIERIIQKAEGETQ</sequence>
<evidence type="ECO:0000313" key="2">
    <source>
        <dbReference type="Proteomes" id="UP000175616"/>
    </source>
</evidence>
<accession>A0A1E7YP98</accession>
<dbReference type="Proteomes" id="UP000175616">
    <property type="component" value="Unassembled WGS sequence"/>
</dbReference>
<gene>
    <name evidence="1" type="ORF">BAE27_04320</name>
</gene>
<name>A0A1E7YP98_9PROT</name>
<evidence type="ECO:0000313" key="1">
    <source>
        <dbReference type="EMBL" id="OFC37291.1"/>
    </source>
</evidence>
<reference evidence="1 2" key="1">
    <citation type="submission" date="2016-06" db="EMBL/GenBank/DDBJ databases">
        <title>Gene turnover analysis identifies the evolutionary adaptation of the extremophile Acidithiobacillus caldus.</title>
        <authorList>
            <person name="Zhang X."/>
        </authorList>
    </citation>
    <scope>NUCLEOTIDE SEQUENCE [LARGE SCALE GENOMIC DNA]</scope>
    <source>
        <strain evidence="1 2">DX</strain>
    </source>
</reference>
<dbReference type="EMBL" id="LZYE01000087">
    <property type="protein sequence ID" value="OFC37291.1"/>
    <property type="molecule type" value="Genomic_DNA"/>
</dbReference>
<comment type="caution">
    <text evidence="1">The sequence shown here is derived from an EMBL/GenBank/DDBJ whole genome shotgun (WGS) entry which is preliminary data.</text>
</comment>